<dbReference type="AlphaFoldDB" id="A0A916WVT1"/>
<dbReference type="GO" id="GO:0003700">
    <property type="term" value="F:DNA-binding transcription factor activity"/>
    <property type="evidence" value="ECO:0007669"/>
    <property type="project" value="TreeGrafter"/>
</dbReference>
<dbReference type="GO" id="GO:0003677">
    <property type="term" value="F:DNA binding"/>
    <property type="evidence" value="ECO:0007669"/>
    <property type="project" value="UniProtKB-KW"/>
</dbReference>
<dbReference type="Pfam" id="PF07883">
    <property type="entry name" value="Cupin_2"/>
    <property type="match status" value="1"/>
</dbReference>
<dbReference type="InterPro" id="IPR050807">
    <property type="entry name" value="TransReg_Diox_bact_type"/>
</dbReference>
<dbReference type="Gene3D" id="2.60.120.10">
    <property type="entry name" value="Jelly Rolls"/>
    <property type="match status" value="1"/>
</dbReference>
<dbReference type="InterPro" id="IPR010982">
    <property type="entry name" value="Lambda_DNA-bd_dom_sf"/>
</dbReference>
<dbReference type="EMBL" id="BMGC01000018">
    <property type="protein sequence ID" value="GGB36495.1"/>
    <property type="molecule type" value="Genomic_DNA"/>
</dbReference>
<keyword evidence="5" id="KW-1185">Reference proteome</keyword>
<proteinExistence type="predicted"/>
<dbReference type="Gene3D" id="1.10.260.40">
    <property type="entry name" value="lambda repressor-like DNA-binding domains"/>
    <property type="match status" value="1"/>
</dbReference>
<dbReference type="PANTHER" id="PTHR46797">
    <property type="entry name" value="HTH-TYPE TRANSCRIPTIONAL REGULATOR"/>
    <property type="match status" value="1"/>
</dbReference>
<evidence type="ECO:0000313" key="4">
    <source>
        <dbReference type="EMBL" id="GGB36495.1"/>
    </source>
</evidence>
<protein>
    <recommendedName>
        <fullName evidence="3">HTH cro/C1-type domain-containing protein</fullName>
    </recommendedName>
</protein>
<dbReference type="SUPFAM" id="SSF47413">
    <property type="entry name" value="lambda repressor-like DNA-binding domains"/>
    <property type="match status" value="1"/>
</dbReference>
<feature type="region of interest" description="Disordered" evidence="2">
    <location>
        <begin position="76"/>
        <end position="101"/>
    </location>
</feature>
<dbReference type="SUPFAM" id="SSF51182">
    <property type="entry name" value="RmlC-like cupins"/>
    <property type="match status" value="1"/>
</dbReference>
<evidence type="ECO:0000313" key="5">
    <source>
        <dbReference type="Proteomes" id="UP000621454"/>
    </source>
</evidence>
<dbReference type="InterPro" id="IPR011051">
    <property type="entry name" value="RmlC_Cupin_sf"/>
</dbReference>
<keyword evidence="1" id="KW-0238">DNA-binding</keyword>
<dbReference type="Proteomes" id="UP000621454">
    <property type="component" value="Unassembled WGS sequence"/>
</dbReference>
<name>A0A916WVT1_9ACTN</name>
<dbReference type="Pfam" id="PF01381">
    <property type="entry name" value="HTH_3"/>
    <property type="match status" value="1"/>
</dbReference>
<sequence length="207" mass="21582">MSDRKPSEADGAMPADVGAALRRARKDRGLTLVQLAERSGVSQPFLSRVENGSATPSVARLYSIAEALGVSVGSLLGDQPPTGEPSVTRSGAARTLAHSDNTSVGDSLVLTDPTSGTLLTGLLHTMRPGHLSGDTFTHAGEDLLHVISGHVGVRIGEQTYYLGPGDSIHHSGELPHTFVDSPDTADDETIRVLIVTASGHPTSPQQH</sequence>
<evidence type="ECO:0000256" key="1">
    <source>
        <dbReference type="ARBA" id="ARBA00023125"/>
    </source>
</evidence>
<dbReference type="InterPro" id="IPR014710">
    <property type="entry name" value="RmlC-like_jellyroll"/>
</dbReference>
<dbReference type="CDD" id="cd02209">
    <property type="entry name" value="cupin_XRE_C"/>
    <property type="match status" value="1"/>
</dbReference>
<dbReference type="InterPro" id="IPR001387">
    <property type="entry name" value="Cro/C1-type_HTH"/>
</dbReference>
<evidence type="ECO:0000256" key="2">
    <source>
        <dbReference type="SAM" id="MobiDB-lite"/>
    </source>
</evidence>
<comment type="caution">
    <text evidence="4">The sequence shown here is derived from an EMBL/GenBank/DDBJ whole genome shotgun (WGS) entry which is preliminary data.</text>
</comment>
<dbReference type="SMART" id="SM00530">
    <property type="entry name" value="HTH_XRE"/>
    <property type="match status" value="1"/>
</dbReference>
<feature type="domain" description="HTH cro/C1-type" evidence="3">
    <location>
        <begin position="21"/>
        <end position="75"/>
    </location>
</feature>
<evidence type="ECO:0000259" key="3">
    <source>
        <dbReference type="PROSITE" id="PS50943"/>
    </source>
</evidence>
<dbReference type="RefSeq" id="WP_188586971.1">
    <property type="nucleotide sequence ID" value="NZ_BMGC01000018.1"/>
</dbReference>
<dbReference type="GO" id="GO:0005829">
    <property type="term" value="C:cytosol"/>
    <property type="evidence" value="ECO:0007669"/>
    <property type="project" value="TreeGrafter"/>
</dbReference>
<organism evidence="4 5">
    <name type="scientific">Gordonia jinhuaensis</name>
    <dbReference type="NCBI Taxonomy" id="1517702"/>
    <lineage>
        <taxon>Bacteria</taxon>
        <taxon>Bacillati</taxon>
        <taxon>Actinomycetota</taxon>
        <taxon>Actinomycetes</taxon>
        <taxon>Mycobacteriales</taxon>
        <taxon>Gordoniaceae</taxon>
        <taxon>Gordonia</taxon>
    </lineage>
</organism>
<reference evidence="4" key="2">
    <citation type="submission" date="2020-09" db="EMBL/GenBank/DDBJ databases">
        <authorList>
            <person name="Sun Q."/>
            <person name="Zhou Y."/>
        </authorList>
    </citation>
    <scope>NUCLEOTIDE SEQUENCE</scope>
    <source>
        <strain evidence="4">CGMCC 1.12827</strain>
    </source>
</reference>
<dbReference type="PROSITE" id="PS50943">
    <property type="entry name" value="HTH_CROC1"/>
    <property type="match status" value="1"/>
</dbReference>
<dbReference type="InterPro" id="IPR013096">
    <property type="entry name" value="Cupin_2"/>
</dbReference>
<reference evidence="4" key="1">
    <citation type="journal article" date="2014" name="Int. J. Syst. Evol. Microbiol.">
        <title>Complete genome sequence of Corynebacterium casei LMG S-19264T (=DSM 44701T), isolated from a smear-ripened cheese.</title>
        <authorList>
            <consortium name="US DOE Joint Genome Institute (JGI-PGF)"/>
            <person name="Walter F."/>
            <person name="Albersmeier A."/>
            <person name="Kalinowski J."/>
            <person name="Ruckert C."/>
        </authorList>
    </citation>
    <scope>NUCLEOTIDE SEQUENCE</scope>
    <source>
        <strain evidence="4">CGMCC 1.12827</strain>
    </source>
</reference>
<accession>A0A916WVT1</accession>
<dbReference type="PANTHER" id="PTHR46797:SF1">
    <property type="entry name" value="METHYLPHOSPHONATE SYNTHASE"/>
    <property type="match status" value="1"/>
</dbReference>
<dbReference type="CDD" id="cd00093">
    <property type="entry name" value="HTH_XRE"/>
    <property type="match status" value="1"/>
</dbReference>
<gene>
    <name evidence="4" type="ORF">GCM10011489_25500</name>
</gene>